<dbReference type="PANTHER" id="PTHR30244">
    <property type="entry name" value="TRANSAMINASE"/>
    <property type="match status" value="1"/>
</dbReference>
<dbReference type="EMBL" id="CYPU01000071">
    <property type="protein sequence ID" value="CUH49827.1"/>
    <property type="molecule type" value="Genomic_DNA"/>
</dbReference>
<sequence length="398" mass="43349">MPHNFSAISGNAPTFTEPLPVGQLYFPDWSRYEAAMRGIWERRYYTNHGPLAQELEASLAHFLNVKHVVCVANATIGLMMAAEALVLKGKVIVPSHTFIATAQSLKWCGLQPVFCDVEPSDHQIDPQQVVGLIDEDVSAILAVNLWGGACDVASLDVLAREYDLALYFDSAQAFGCAIDGVPLASFGQAEVFSFHATKVLSAAEGGCVTTNDDDVAARLRNIRSSYGAGRPTQVVKTSNGRISEAQAAIALMSLDDYPSIQAKNKALFDVYRSNLAGIPGLRILDPANVTSSNYQYAVCELDEDAFGLSRDQLLRLLQAENVIARRYFYPGTHRCKGFDDNADADAARLPVTERLCQVGFQLPLGSRLFAESALKISTLIKCAHEQASALRPLIAREY</sequence>
<dbReference type="OrthoDB" id="9768668at2"/>
<evidence type="ECO:0000256" key="4">
    <source>
        <dbReference type="RuleBase" id="RU004508"/>
    </source>
</evidence>
<reference evidence="5 6" key="1">
    <citation type="submission" date="2015-09" db="EMBL/GenBank/DDBJ databases">
        <authorList>
            <consortium name="Swine Surveillance"/>
        </authorList>
    </citation>
    <scope>NUCLEOTIDE SEQUENCE [LARGE SCALE GENOMIC DNA]</scope>
    <source>
        <strain evidence="5 6">CECT 4292</strain>
    </source>
</reference>
<gene>
    <name evidence="5" type="primary">arnB</name>
    <name evidence="5" type="ORF">RUA4292_04027</name>
</gene>
<feature type="modified residue" description="N6-(pyridoxal phosphate)lysine" evidence="3">
    <location>
        <position position="198"/>
    </location>
</feature>
<dbReference type="InterPro" id="IPR015424">
    <property type="entry name" value="PyrdxlP-dep_Trfase"/>
</dbReference>
<dbReference type="InterPro" id="IPR000653">
    <property type="entry name" value="DegT/StrS_aminotransferase"/>
</dbReference>
<dbReference type="RefSeq" id="WP_058279184.1">
    <property type="nucleotide sequence ID" value="NZ_CYPU01000071.1"/>
</dbReference>
<dbReference type="AlphaFoldDB" id="A0A0P1F771"/>
<evidence type="ECO:0000313" key="6">
    <source>
        <dbReference type="Proteomes" id="UP000050783"/>
    </source>
</evidence>
<dbReference type="GO" id="GO:0030170">
    <property type="term" value="F:pyridoxal phosphate binding"/>
    <property type="evidence" value="ECO:0007669"/>
    <property type="project" value="TreeGrafter"/>
</dbReference>
<evidence type="ECO:0000256" key="2">
    <source>
        <dbReference type="PIRSR" id="PIRSR000390-1"/>
    </source>
</evidence>
<dbReference type="PIRSF" id="PIRSF000390">
    <property type="entry name" value="PLP_StrS"/>
    <property type="match status" value="1"/>
</dbReference>
<keyword evidence="5" id="KW-0808">Transferase</keyword>
<dbReference type="EC" id="2.6.1.87" evidence="5"/>
<dbReference type="GO" id="GO:0000271">
    <property type="term" value="P:polysaccharide biosynthetic process"/>
    <property type="evidence" value="ECO:0007669"/>
    <property type="project" value="TreeGrafter"/>
</dbReference>
<protein>
    <submittedName>
        <fullName evidence="5">UDP-4-amino-4-deoxy-L-arabinose--oxoglutarate aminotransferase</fullName>
        <ecNumber evidence="5">2.6.1.87</ecNumber>
    </submittedName>
</protein>
<dbReference type="SUPFAM" id="SSF53383">
    <property type="entry name" value="PLP-dependent transferases"/>
    <property type="match status" value="1"/>
</dbReference>
<comment type="similarity">
    <text evidence="1 4">Belongs to the DegT/DnrJ/EryC1 family.</text>
</comment>
<evidence type="ECO:0000256" key="1">
    <source>
        <dbReference type="ARBA" id="ARBA00037999"/>
    </source>
</evidence>
<dbReference type="GeneID" id="55495162"/>
<name>A0A0P1F771_9RHOB</name>
<feature type="active site" description="Proton acceptor" evidence="2">
    <location>
        <position position="198"/>
    </location>
</feature>
<evidence type="ECO:0000313" key="5">
    <source>
        <dbReference type="EMBL" id="CUH49827.1"/>
    </source>
</evidence>
<proteinExistence type="inferred from homology"/>
<organism evidence="5 6">
    <name type="scientific">Ruegeria atlantica</name>
    <dbReference type="NCBI Taxonomy" id="81569"/>
    <lineage>
        <taxon>Bacteria</taxon>
        <taxon>Pseudomonadati</taxon>
        <taxon>Pseudomonadota</taxon>
        <taxon>Alphaproteobacteria</taxon>
        <taxon>Rhodobacterales</taxon>
        <taxon>Roseobacteraceae</taxon>
        <taxon>Ruegeria</taxon>
    </lineage>
</organism>
<dbReference type="Proteomes" id="UP000050783">
    <property type="component" value="Unassembled WGS sequence"/>
</dbReference>
<dbReference type="InterPro" id="IPR015421">
    <property type="entry name" value="PyrdxlP-dep_Trfase_major"/>
</dbReference>
<dbReference type="Gene3D" id="3.40.640.10">
    <property type="entry name" value="Type I PLP-dependent aspartate aminotransferase-like (Major domain)"/>
    <property type="match status" value="1"/>
</dbReference>
<keyword evidence="3 4" id="KW-0663">Pyridoxal phosphate</keyword>
<dbReference type="GO" id="GO:0099620">
    <property type="term" value="F:UDP-4-amino-4-deoxy-L-arabinose aminotransferase"/>
    <property type="evidence" value="ECO:0007669"/>
    <property type="project" value="UniProtKB-EC"/>
</dbReference>
<evidence type="ECO:0000256" key="3">
    <source>
        <dbReference type="PIRSR" id="PIRSR000390-2"/>
    </source>
</evidence>
<keyword evidence="5" id="KW-0032">Aminotransferase</keyword>
<dbReference type="PANTHER" id="PTHR30244:SF34">
    <property type="entry name" value="DTDP-4-AMINO-4,6-DIDEOXYGALACTOSE TRANSAMINASE"/>
    <property type="match status" value="1"/>
</dbReference>
<accession>A0A0P1F771</accession>
<dbReference type="InterPro" id="IPR015422">
    <property type="entry name" value="PyrdxlP-dep_Trfase_small"/>
</dbReference>
<dbReference type="Pfam" id="PF01041">
    <property type="entry name" value="DegT_DnrJ_EryC1"/>
    <property type="match status" value="1"/>
</dbReference>
<dbReference type="Gene3D" id="3.90.1150.10">
    <property type="entry name" value="Aspartate Aminotransferase, domain 1"/>
    <property type="match status" value="1"/>
</dbReference>